<accession>A0A438CY01</accession>
<dbReference type="EMBL" id="QGNW01001920">
    <property type="protein sequence ID" value="RVW28066.1"/>
    <property type="molecule type" value="Genomic_DNA"/>
</dbReference>
<name>A0A438CY01_VITVI</name>
<proteinExistence type="predicted"/>
<reference evidence="2 3" key="1">
    <citation type="journal article" date="2018" name="PLoS Genet.">
        <title>Population sequencing reveals clonal diversity and ancestral inbreeding in the grapevine cultivar Chardonnay.</title>
        <authorList>
            <person name="Roach M.J."/>
            <person name="Johnson D.L."/>
            <person name="Bohlmann J."/>
            <person name="van Vuuren H.J."/>
            <person name="Jones S.J."/>
            <person name="Pretorius I.S."/>
            <person name="Schmidt S.A."/>
            <person name="Borneman A.R."/>
        </authorList>
    </citation>
    <scope>NUCLEOTIDE SEQUENCE [LARGE SCALE GENOMIC DNA]</scope>
    <source>
        <strain evidence="3">cv. Chardonnay</strain>
        <tissue evidence="2">Leaf</tissue>
    </source>
</reference>
<feature type="region of interest" description="Disordered" evidence="1">
    <location>
        <begin position="18"/>
        <end position="44"/>
    </location>
</feature>
<sequence>MTFTPLEWVLGRDRVDTMLPRRPASSQNSQANDDIPPPPEALPPLIDTEEEKELKFQDGLKPYLKNKISILKLSVYSKVVDRALIAEKDNEELH</sequence>
<protein>
    <submittedName>
        <fullName evidence="2">Uncharacterized protein</fullName>
    </submittedName>
</protein>
<evidence type="ECO:0000313" key="2">
    <source>
        <dbReference type="EMBL" id="RVW28066.1"/>
    </source>
</evidence>
<dbReference type="Proteomes" id="UP000288805">
    <property type="component" value="Unassembled WGS sequence"/>
</dbReference>
<gene>
    <name evidence="2" type="ORF">CK203_097993</name>
</gene>
<dbReference type="AlphaFoldDB" id="A0A438CY01"/>
<organism evidence="2 3">
    <name type="scientific">Vitis vinifera</name>
    <name type="common">Grape</name>
    <dbReference type="NCBI Taxonomy" id="29760"/>
    <lineage>
        <taxon>Eukaryota</taxon>
        <taxon>Viridiplantae</taxon>
        <taxon>Streptophyta</taxon>
        <taxon>Embryophyta</taxon>
        <taxon>Tracheophyta</taxon>
        <taxon>Spermatophyta</taxon>
        <taxon>Magnoliopsida</taxon>
        <taxon>eudicotyledons</taxon>
        <taxon>Gunneridae</taxon>
        <taxon>Pentapetalae</taxon>
        <taxon>rosids</taxon>
        <taxon>Vitales</taxon>
        <taxon>Vitaceae</taxon>
        <taxon>Viteae</taxon>
        <taxon>Vitis</taxon>
    </lineage>
</organism>
<evidence type="ECO:0000313" key="3">
    <source>
        <dbReference type="Proteomes" id="UP000288805"/>
    </source>
</evidence>
<comment type="caution">
    <text evidence="2">The sequence shown here is derived from an EMBL/GenBank/DDBJ whole genome shotgun (WGS) entry which is preliminary data.</text>
</comment>
<evidence type="ECO:0000256" key="1">
    <source>
        <dbReference type="SAM" id="MobiDB-lite"/>
    </source>
</evidence>